<dbReference type="Gene3D" id="1.20.1250.20">
    <property type="entry name" value="MFS general substrate transporter like domains"/>
    <property type="match status" value="1"/>
</dbReference>
<evidence type="ECO:0000256" key="1">
    <source>
        <dbReference type="ARBA" id="ARBA00004141"/>
    </source>
</evidence>
<gene>
    <name evidence="7" type="ORF">CTAYLR_003409</name>
</gene>
<evidence type="ECO:0000313" key="8">
    <source>
        <dbReference type="Proteomes" id="UP001230188"/>
    </source>
</evidence>
<comment type="caution">
    <text evidence="7">The sequence shown here is derived from an EMBL/GenBank/DDBJ whole genome shotgun (WGS) entry which is preliminary data.</text>
</comment>
<sequence length="509" mass="53194">MNKAKNNDLATAWRQLLAGLVLNAVVGSIFAFGKLSSSLERQTGASTSQVALVGLAGDLGLWLNVVPGAAQNRVGARGGLIVGLALGAFGYAAVALLLARHAHYGLVAAAWFVCGHANSWLYVTGLVTNVKNWHPSARGSVVGCLQAFFGASGALFVQFFVAFFRAEHVVAYVGTVGAVTLLAGVWMLANVEPVPFQRLDRVGERRCARIATLVAGLLCLIIATSLSDATSWGAYGSIVSLALMYPLVLYDTPEDFAGEEVLLPADNSTPLAPLAALSEDTRRDFWLLWLGFGAAVGGAIATSNSMSAIAQATSSCRFDVLASRAVTLLTSFDAGARMVAGVYVQRRGNGGIVLACACAFLATAHVGFLALPVRVGSAFSPPAWRVLGCASFVGAANGAAWTACPWLVSNRFGTERYGDNFGLACTGAMVAVVIFSYVILPIDDTASSSPRDCQLDDDDDDPSDVCYGAHCFRTFHHALIVAGAIGMLVSLRLDLKRSVPPALGETPGP</sequence>
<dbReference type="AlphaFoldDB" id="A0AAD7U7Q4"/>
<dbReference type="InterPro" id="IPR010658">
    <property type="entry name" value="Nodulin-like"/>
</dbReference>
<protein>
    <recommendedName>
        <fullName evidence="6">Nodulin-like domain-containing protein</fullName>
    </recommendedName>
</protein>
<proteinExistence type="predicted"/>
<feature type="transmembrane region" description="Helical" evidence="5">
    <location>
        <begin position="210"/>
        <end position="226"/>
    </location>
</feature>
<organism evidence="7 8">
    <name type="scientific">Chrysophaeum taylorii</name>
    <dbReference type="NCBI Taxonomy" id="2483200"/>
    <lineage>
        <taxon>Eukaryota</taxon>
        <taxon>Sar</taxon>
        <taxon>Stramenopiles</taxon>
        <taxon>Ochrophyta</taxon>
        <taxon>Pelagophyceae</taxon>
        <taxon>Pelagomonadales</taxon>
        <taxon>Pelagomonadaceae</taxon>
        <taxon>Chrysophaeum</taxon>
    </lineage>
</organism>
<evidence type="ECO:0000313" key="7">
    <source>
        <dbReference type="EMBL" id="KAJ8599736.1"/>
    </source>
</evidence>
<keyword evidence="4 5" id="KW-0472">Membrane</keyword>
<evidence type="ECO:0000256" key="4">
    <source>
        <dbReference type="ARBA" id="ARBA00023136"/>
    </source>
</evidence>
<feature type="domain" description="Nodulin-like" evidence="6">
    <location>
        <begin position="13"/>
        <end position="248"/>
    </location>
</feature>
<keyword evidence="8" id="KW-1185">Reference proteome</keyword>
<comment type="subcellular location">
    <subcellularLocation>
        <location evidence="1">Membrane</location>
        <topology evidence="1">Multi-pass membrane protein</topology>
    </subcellularLocation>
</comment>
<feature type="transmembrane region" description="Helical" evidence="5">
    <location>
        <begin position="475"/>
        <end position="493"/>
    </location>
</feature>
<feature type="transmembrane region" description="Helical" evidence="5">
    <location>
        <begin position="169"/>
        <end position="189"/>
    </location>
</feature>
<feature type="transmembrane region" description="Helical" evidence="5">
    <location>
        <begin position="12"/>
        <end position="33"/>
    </location>
</feature>
<keyword evidence="2 5" id="KW-0812">Transmembrane</keyword>
<reference evidence="7" key="1">
    <citation type="submission" date="2023-01" db="EMBL/GenBank/DDBJ databases">
        <title>Metagenome sequencing of chrysophaentin producing Chrysophaeum taylorii.</title>
        <authorList>
            <person name="Davison J."/>
            <person name="Bewley C."/>
        </authorList>
    </citation>
    <scope>NUCLEOTIDE SEQUENCE</scope>
    <source>
        <strain evidence="7">NIES-1699</strain>
    </source>
</reference>
<dbReference type="PANTHER" id="PTHR21576:SF158">
    <property type="entry name" value="RIBOSOMAL RNA-PROCESSING PROTEIN 12-LIKE CONSERVED DOMAIN-CONTAINING PROTEIN"/>
    <property type="match status" value="1"/>
</dbReference>
<feature type="transmembrane region" description="Helical" evidence="5">
    <location>
        <begin position="104"/>
        <end position="127"/>
    </location>
</feature>
<dbReference type="EMBL" id="JAQMWT010000546">
    <property type="protein sequence ID" value="KAJ8599736.1"/>
    <property type="molecule type" value="Genomic_DNA"/>
</dbReference>
<accession>A0AAD7U7Q4</accession>
<dbReference type="SUPFAM" id="SSF103473">
    <property type="entry name" value="MFS general substrate transporter"/>
    <property type="match status" value="1"/>
</dbReference>
<keyword evidence="3 5" id="KW-1133">Transmembrane helix</keyword>
<dbReference type="GO" id="GO:0016020">
    <property type="term" value="C:membrane"/>
    <property type="evidence" value="ECO:0007669"/>
    <property type="project" value="UniProtKB-SubCell"/>
</dbReference>
<feature type="transmembrane region" description="Helical" evidence="5">
    <location>
        <begin position="383"/>
        <end position="408"/>
    </location>
</feature>
<feature type="transmembrane region" description="Helical" evidence="5">
    <location>
        <begin position="45"/>
        <end position="66"/>
    </location>
</feature>
<feature type="transmembrane region" description="Helical" evidence="5">
    <location>
        <begin position="352"/>
        <end position="371"/>
    </location>
</feature>
<feature type="transmembrane region" description="Helical" evidence="5">
    <location>
        <begin position="78"/>
        <end position="98"/>
    </location>
</feature>
<evidence type="ECO:0000256" key="2">
    <source>
        <dbReference type="ARBA" id="ARBA00022692"/>
    </source>
</evidence>
<feature type="transmembrane region" description="Helical" evidence="5">
    <location>
        <begin position="139"/>
        <end position="163"/>
    </location>
</feature>
<evidence type="ECO:0000256" key="3">
    <source>
        <dbReference type="ARBA" id="ARBA00022989"/>
    </source>
</evidence>
<evidence type="ECO:0000259" key="6">
    <source>
        <dbReference type="Pfam" id="PF06813"/>
    </source>
</evidence>
<name>A0AAD7U7Q4_9STRA</name>
<dbReference type="PANTHER" id="PTHR21576">
    <property type="entry name" value="UNCHARACTERIZED NODULIN-LIKE PROTEIN"/>
    <property type="match status" value="1"/>
</dbReference>
<dbReference type="Pfam" id="PF06813">
    <property type="entry name" value="Nodulin-like"/>
    <property type="match status" value="1"/>
</dbReference>
<dbReference type="InterPro" id="IPR036259">
    <property type="entry name" value="MFS_trans_sf"/>
</dbReference>
<evidence type="ECO:0000256" key="5">
    <source>
        <dbReference type="SAM" id="Phobius"/>
    </source>
</evidence>
<feature type="transmembrane region" description="Helical" evidence="5">
    <location>
        <begin position="286"/>
        <end position="309"/>
    </location>
</feature>
<feature type="transmembrane region" description="Helical" evidence="5">
    <location>
        <begin position="420"/>
        <end position="440"/>
    </location>
</feature>
<dbReference type="Proteomes" id="UP001230188">
    <property type="component" value="Unassembled WGS sequence"/>
</dbReference>